<dbReference type="Proteomes" id="UP000239388">
    <property type="component" value="Unassembled WGS sequence"/>
</dbReference>
<reference evidence="3 4" key="1">
    <citation type="submission" date="2018-02" db="EMBL/GenBank/DDBJ databases">
        <title>Comparative genomes isolates from brazilian mangrove.</title>
        <authorList>
            <person name="Araujo J.E."/>
            <person name="Taketani R.G."/>
            <person name="Silva M.C.P."/>
            <person name="Loureco M.V."/>
            <person name="Andreote F.D."/>
        </authorList>
    </citation>
    <scope>NUCLEOTIDE SEQUENCE [LARGE SCALE GENOMIC DNA]</scope>
    <source>
        <strain evidence="3 4">NAP PRIS-MGV</strain>
    </source>
</reference>
<feature type="transmembrane region" description="Helical" evidence="1">
    <location>
        <begin position="12"/>
        <end position="35"/>
    </location>
</feature>
<name>A0A2S8G1A3_9BACT</name>
<accession>A0A2S8G1A3</accession>
<feature type="domain" description="TadE-like" evidence="2">
    <location>
        <begin position="7"/>
        <end position="45"/>
    </location>
</feature>
<dbReference type="EMBL" id="PUIB01000011">
    <property type="protein sequence ID" value="PQO38041.1"/>
    <property type="molecule type" value="Genomic_DNA"/>
</dbReference>
<dbReference type="AlphaFoldDB" id="A0A2S8G1A3"/>
<evidence type="ECO:0000259" key="2">
    <source>
        <dbReference type="Pfam" id="PF07811"/>
    </source>
</evidence>
<keyword evidence="1" id="KW-0472">Membrane</keyword>
<sequence length="296" mass="32629">MNTQRKGQSLVEFALVALVLYLLLGAIFTFGHTLFVAQQVQMSADLLAREISRQPMSASANYLQEGLASADSSFASGIYDEAYLEVGENEKPEGLSWREWIDSEWPLVNKQLSLVMITVEEDGVEILRFPGMIDRGTSTTPRYQIARTLNADLDNDDDWVDIVEEVGFDPNEYDPSVSSTYGPFSLQSSAGGVVALRINYPVHSPFFTAMYPPADGTPLGDPNVNPIHVDDPATAVDESATEFSELGAAPNYLDPSKNLYGGELGLGRQYAWGSQVRPFRRIVSGQAIYRREVFTP</sequence>
<comment type="caution">
    <text evidence="3">The sequence shown here is derived from an EMBL/GenBank/DDBJ whole genome shotgun (WGS) entry which is preliminary data.</text>
</comment>
<dbReference type="InterPro" id="IPR012495">
    <property type="entry name" value="TadE-like_dom"/>
</dbReference>
<dbReference type="Pfam" id="PF07811">
    <property type="entry name" value="TadE"/>
    <property type="match status" value="1"/>
</dbReference>
<keyword evidence="1" id="KW-1133">Transmembrane helix</keyword>
<dbReference type="OrthoDB" id="290987at2"/>
<evidence type="ECO:0000313" key="3">
    <source>
        <dbReference type="EMBL" id="PQO38041.1"/>
    </source>
</evidence>
<evidence type="ECO:0000313" key="4">
    <source>
        <dbReference type="Proteomes" id="UP000239388"/>
    </source>
</evidence>
<evidence type="ECO:0000256" key="1">
    <source>
        <dbReference type="SAM" id="Phobius"/>
    </source>
</evidence>
<gene>
    <name evidence="3" type="ORF">C5Y98_08120</name>
</gene>
<proteinExistence type="predicted"/>
<dbReference type="RefSeq" id="WP_105353117.1">
    <property type="nucleotide sequence ID" value="NZ_PUIB01000011.1"/>
</dbReference>
<protein>
    <recommendedName>
        <fullName evidence="2">TadE-like domain-containing protein</fullName>
    </recommendedName>
</protein>
<keyword evidence="1" id="KW-0812">Transmembrane</keyword>
<organism evidence="3 4">
    <name type="scientific">Blastopirellula marina</name>
    <dbReference type="NCBI Taxonomy" id="124"/>
    <lineage>
        <taxon>Bacteria</taxon>
        <taxon>Pseudomonadati</taxon>
        <taxon>Planctomycetota</taxon>
        <taxon>Planctomycetia</taxon>
        <taxon>Pirellulales</taxon>
        <taxon>Pirellulaceae</taxon>
        <taxon>Blastopirellula</taxon>
    </lineage>
</organism>